<evidence type="ECO:0000259" key="1">
    <source>
        <dbReference type="Pfam" id="PF13966"/>
    </source>
</evidence>
<dbReference type="Proteomes" id="UP000053555">
    <property type="component" value="Unassembled WGS sequence"/>
</dbReference>
<proteinExistence type="predicted"/>
<dbReference type="AlphaFoldDB" id="A0A0B2QV34"/>
<accession>A0A0B2QV34</accession>
<dbReference type="Pfam" id="PF13966">
    <property type="entry name" value="zf-RVT"/>
    <property type="match status" value="1"/>
</dbReference>
<reference evidence="2" key="1">
    <citation type="submission" date="2014-07" db="EMBL/GenBank/DDBJ databases">
        <title>Identification of a novel salt tolerance gene in wild soybean by whole-genome sequencing.</title>
        <authorList>
            <person name="Lam H.-M."/>
            <person name="Qi X."/>
            <person name="Li M.-W."/>
            <person name="Liu X."/>
            <person name="Xie M."/>
            <person name="Ni M."/>
            <person name="Xu X."/>
        </authorList>
    </citation>
    <scope>NUCLEOTIDE SEQUENCE [LARGE SCALE GENOMIC DNA]</scope>
    <source>
        <tissue evidence="2">Root</tissue>
    </source>
</reference>
<evidence type="ECO:0000313" key="2">
    <source>
        <dbReference type="EMBL" id="KHN25486.1"/>
    </source>
</evidence>
<feature type="domain" description="Reverse transcriptase zinc-binding" evidence="1">
    <location>
        <begin position="1"/>
        <end position="64"/>
    </location>
</feature>
<dbReference type="InterPro" id="IPR026960">
    <property type="entry name" value="RVT-Znf"/>
</dbReference>
<sequence length="159" mass="19404">LWNIKIPPRALVFAWRLLWDRLPTKDNLIRRHVTIENDLCPFCQNKAESASHLFFLCHKVMPLWWEFNSWVKEPRVFHCRPMDNFLQHSPMAGLKDTNRRWKIWWIAATTSIWKLRNDIIFNNHPFVISKLVDNTIFLSWSWMRGWEKDFNVPFHQWSS</sequence>
<dbReference type="EMBL" id="KN654423">
    <property type="protein sequence ID" value="KHN25486.1"/>
    <property type="molecule type" value="Genomic_DNA"/>
</dbReference>
<protein>
    <recommendedName>
        <fullName evidence="1">Reverse transcriptase zinc-binding domain-containing protein</fullName>
    </recommendedName>
</protein>
<organism evidence="2">
    <name type="scientific">Glycine soja</name>
    <name type="common">Wild soybean</name>
    <dbReference type="NCBI Taxonomy" id="3848"/>
    <lineage>
        <taxon>Eukaryota</taxon>
        <taxon>Viridiplantae</taxon>
        <taxon>Streptophyta</taxon>
        <taxon>Embryophyta</taxon>
        <taxon>Tracheophyta</taxon>
        <taxon>Spermatophyta</taxon>
        <taxon>Magnoliopsida</taxon>
        <taxon>eudicotyledons</taxon>
        <taxon>Gunneridae</taxon>
        <taxon>Pentapetalae</taxon>
        <taxon>rosids</taxon>
        <taxon>fabids</taxon>
        <taxon>Fabales</taxon>
        <taxon>Fabaceae</taxon>
        <taxon>Papilionoideae</taxon>
        <taxon>50 kb inversion clade</taxon>
        <taxon>NPAAA clade</taxon>
        <taxon>indigoferoid/millettioid clade</taxon>
        <taxon>Phaseoleae</taxon>
        <taxon>Glycine</taxon>
        <taxon>Glycine subgen. Soja</taxon>
    </lineage>
</organism>
<gene>
    <name evidence="2" type="ORF">glysoja_049270</name>
</gene>
<feature type="non-terminal residue" evidence="2">
    <location>
        <position position="159"/>
    </location>
</feature>
<feature type="non-terminal residue" evidence="2">
    <location>
        <position position="1"/>
    </location>
</feature>
<name>A0A0B2QV34_GLYSO</name>